<reference evidence="6" key="1">
    <citation type="submission" date="2017-08" db="EMBL/GenBank/DDBJ databases">
        <title>A dynamic microbial community with high functional redundancy inhabits the cold, oxic subseafloor aquifer.</title>
        <authorList>
            <person name="Tully B.J."/>
            <person name="Wheat C.G."/>
            <person name="Glazer B.T."/>
            <person name="Huber J.A."/>
        </authorList>
    </citation>
    <scope>NUCLEOTIDE SEQUENCE [LARGE SCALE GENOMIC DNA]</scope>
</reference>
<gene>
    <name evidence="5" type="ORF">COB67_11205</name>
</gene>
<dbReference type="InterPro" id="IPR003593">
    <property type="entry name" value="AAA+_ATPase"/>
</dbReference>
<keyword evidence="3" id="KW-0067">ATP-binding</keyword>
<feature type="domain" description="ABC transporter" evidence="4">
    <location>
        <begin position="4"/>
        <end position="237"/>
    </location>
</feature>
<protein>
    <recommendedName>
        <fullName evidence="4">ABC transporter domain-containing protein</fullName>
    </recommendedName>
</protein>
<dbReference type="InterPro" id="IPR050093">
    <property type="entry name" value="ABC_SmlMolc_Importer"/>
</dbReference>
<dbReference type="SMART" id="SM00382">
    <property type="entry name" value="AAA"/>
    <property type="match status" value="1"/>
</dbReference>
<dbReference type="SUPFAM" id="SSF50331">
    <property type="entry name" value="MOP-like"/>
    <property type="match status" value="1"/>
</dbReference>
<keyword evidence="1" id="KW-0813">Transport</keyword>
<comment type="caution">
    <text evidence="5">The sequence shown here is derived from an EMBL/GenBank/DDBJ whole genome shotgun (WGS) entry which is preliminary data.</text>
</comment>
<dbReference type="PANTHER" id="PTHR42781:SF9">
    <property type="entry name" value="AMINO ACID ABC TRANSPORTER, ATP-BINDING PROTEIN-RELATED"/>
    <property type="match status" value="1"/>
</dbReference>
<evidence type="ECO:0000256" key="2">
    <source>
        <dbReference type="ARBA" id="ARBA00022741"/>
    </source>
</evidence>
<dbReference type="GO" id="GO:0016887">
    <property type="term" value="F:ATP hydrolysis activity"/>
    <property type="evidence" value="ECO:0007669"/>
    <property type="project" value="InterPro"/>
</dbReference>
<dbReference type="AlphaFoldDB" id="A0A2A4SV21"/>
<evidence type="ECO:0000313" key="6">
    <source>
        <dbReference type="Proteomes" id="UP000218113"/>
    </source>
</evidence>
<evidence type="ECO:0000313" key="5">
    <source>
        <dbReference type="EMBL" id="PCI24921.1"/>
    </source>
</evidence>
<organism evidence="5 6">
    <name type="scientific">SAR324 cluster bacterium</name>
    <dbReference type="NCBI Taxonomy" id="2024889"/>
    <lineage>
        <taxon>Bacteria</taxon>
        <taxon>Deltaproteobacteria</taxon>
        <taxon>SAR324 cluster</taxon>
    </lineage>
</organism>
<sequence>MGSYSLSQISKSFDGKKVLDIESLEIEAGKIYALLGPNGAGKTTLLNILGFLDSPTEGDLYFRNKKVSFNESHLLPLRKEVVLINQHPILFTTTVFKNLEFGLKIRGISAKKRALIIEQSLDWVGMLHKCQARADKLSGGETQRVAIARALALSPEVILCDEPLANVDTENRATIINLLRRINAEKKITFIFTSHDKLQASSLTRHMLFLDHGKLVTGVYENHFNAVLNQQNSHSVSCFISETTEINLPSTDLKGKVRLFIDPRKIQFAGKEVSPTQENRLAGKVVQIMEENEEIRLVIDVGILLTLMMSPQEYREQSPLIGELNHFILPSEAISFYKPL</sequence>
<name>A0A2A4SV21_9DELT</name>
<dbReference type="PANTHER" id="PTHR42781">
    <property type="entry name" value="SPERMIDINE/PUTRESCINE IMPORT ATP-BINDING PROTEIN POTA"/>
    <property type="match status" value="1"/>
</dbReference>
<dbReference type="InterPro" id="IPR003439">
    <property type="entry name" value="ABC_transporter-like_ATP-bd"/>
</dbReference>
<evidence type="ECO:0000259" key="4">
    <source>
        <dbReference type="PROSITE" id="PS50893"/>
    </source>
</evidence>
<dbReference type="Gene3D" id="3.40.50.300">
    <property type="entry name" value="P-loop containing nucleotide triphosphate hydrolases"/>
    <property type="match status" value="1"/>
</dbReference>
<evidence type="ECO:0000256" key="1">
    <source>
        <dbReference type="ARBA" id="ARBA00022448"/>
    </source>
</evidence>
<evidence type="ECO:0000256" key="3">
    <source>
        <dbReference type="ARBA" id="ARBA00022840"/>
    </source>
</evidence>
<dbReference type="PROSITE" id="PS50893">
    <property type="entry name" value="ABC_TRANSPORTER_2"/>
    <property type="match status" value="1"/>
</dbReference>
<accession>A0A2A4SV21</accession>
<dbReference type="SUPFAM" id="SSF52540">
    <property type="entry name" value="P-loop containing nucleoside triphosphate hydrolases"/>
    <property type="match status" value="1"/>
</dbReference>
<keyword evidence="2" id="KW-0547">Nucleotide-binding</keyword>
<dbReference type="InterPro" id="IPR008995">
    <property type="entry name" value="Mo/tungstate-bd_C_term_dom"/>
</dbReference>
<dbReference type="GO" id="GO:0005524">
    <property type="term" value="F:ATP binding"/>
    <property type="evidence" value="ECO:0007669"/>
    <property type="project" value="UniProtKB-KW"/>
</dbReference>
<dbReference type="EMBL" id="NVSR01000118">
    <property type="protein sequence ID" value="PCI24921.1"/>
    <property type="molecule type" value="Genomic_DNA"/>
</dbReference>
<proteinExistence type="predicted"/>
<dbReference type="Proteomes" id="UP000218113">
    <property type="component" value="Unassembled WGS sequence"/>
</dbReference>
<dbReference type="Pfam" id="PF00005">
    <property type="entry name" value="ABC_tran"/>
    <property type="match status" value="1"/>
</dbReference>
<dbReference type="InterPro" id="IPR027417">
    <property type="entry name" value="P-loop_NTPase"/>
</dbReference>